<dbReference type="EMBL" id="NMUH01000083">
    <property type="protein sequence ID" value="MQL70924.1"/>
    <property type="molecule type" value="Genomic_DNA"/>
</dbReference>
<evidence type="ECO:0000313" key="2">
    <source>
        <dbReference type="Proteomes" id="UP000652761"/>
    </source>
</evidence>
<organism evidence="1 2">
    <name type="scientific">Colocasia esculenta</name>
    <name type="common">Wild taro</name>
    <name type="synonym">Arum esculentum</name>
    <dbReference type="NCBI Taxonomy" id="4460"/>
    <lineage>
        <taxon>Eukaryota</taxon>
        <taxon>Viridiplantae</taxon>
        <taxon>Streptophyta</taxon>
        <taxon>Embryophyta</taxon>
        <taxon>Tracheophyta</taxon>
        <taxon>Spermatophyta</taxon>
        <taxon>Magnoliopsida</taxon>
        <taxon>Liliopsida</taxon>
        <taxon>Araceae</taxon>
        <taxon>Aroideae</taxon>
        <taxon>Colocasieae</taxon>
        <taxon>Colocasia</taxon>
    </lineage>
</organism>
<comment type="caution">
    <text evidence="1">The sequence shown here is derived from an EMBL/GenBank/DDBJ whole genome shotgun (WGS) entry which is preliminary data.</text>
</comment>
<gene>
    <name evidence="1" type="ORF">Taro_003244</name>
</gene>
<protein>
    <submittedName>
        <fullName evidence="1">Uncharacterized protein</fullName>
    </submittedName>
</protein>
<proteinExistence type="predicted"/>
<dbReference type="AlphaFoldDB" id="A0A843TN40"/>
<name>A0A843TN40_COLES</name>
<keyword evidence="2" id="KW-1185">Reference proteome</keyword>
<sequence length="93" mass="11289">MTLEVFIVPIEQLSSLKKRSNIVHTHLMKQLWSLDLCYDQNNYDCLIFGTNNDVYLMFKFYVADLWCDINQCYMHFFWQCNYVHVSFQIVYVV</sequence>
<evidence type="ECO:0000313" key="1">
    <source>
        <dbReference type="EMBL" id="MQL70924.1"/>
    </source>
</evidence>
<accession>A0A843TN40</accession>
<reference evidence="1" key="1">
    <citation type="submission" date="2017-07" db="EMBL/GenBank/DDBJ databases">
        <title>Taro Niue Genome Assembly and Annotation.</title>
        <authorList>
            <person name="Atibalentja N."/>
            <person name="Keating K."/>
            <person name="Fields C.J."/>
        </authorList>
    </citation>
    <scope>NUCLEOTIDE SEQUENCE</scope>
    <source>
        <strain evidence="1">Niue_2</strain>
        <tissue evidence="1">Leaf</tissue>
    </source>
</reference>
<dbReference type="Proteomes" id="UP000652761">
    <property type="component" value="Unassembled WGS sequence"/>
</dbReference>